<dbReference type="Gene3D" id="3.40.50.720">
    <property type="entry name" value="NAD(P)-binding Rossmann-like Domain"/>
    <property type="match status" value="1"/>
</dbReference>
<name>A0A6B2M2F4_9BACT</name>
<comment type="similarity">
    <text evidence="2 9">Belongs to the glutamyl-tRNA reductase family.</text>
</comment>
<comment type="catalytic activity">
    <reaction evidence="7 9">
        <text>(S)-4-amino-5-oxopentanoate + tRNA(Glu) + NADP(+) = L-glutamyl-tRNA(Glu) + NADPH + H(+)</text>
        <dbReference type="Rhea" id="RHEA:12344"/>
        <dbReference type="Rhea" id="RHEA-COMP:9663"/>
        <dbReference type="Rhea" id="RHEA-COMP:9680"/>
        <dbReference type="ChEBI" id="CHEBI:15378"/>
        <dbReference type="ChEBI" id="CHEBI:57501"/>
        <dbReference type="ChEBI" id="CHEBI:57783"/>
        <dbReference type="ChEBI" id="CHEBI:58349"/>
        <dbReference type="ChEBI" id="CHEBI:78442"/>
        <dbReference type="ChEBI" id="CHEBI:78520"/>
        <dbReference type="EC" id="1.2.1.70"/>
    </reaction>
</comment>
<dbReference type="FunFam" id="3.40.50.720:FF:000031">
    <property type="entry name" value="Glutamyl-tRNA reductase"/>
    <property type="match status" value="1"/>
</dbReference>
<dbReference type="InterPro" id="IPR015895">
    <property type="entry name" value="4pyrrol_synth_GluRdtase_N"/>
</dbReference>
<dbReference type="InterPro" id="IPR000343">
    <property type="entry name" value="4pyrrol_synth_GluRdtase"/>
</dbReference>
<dbReference type="Proteomes" id="UP000478417">
    <property type="component" value="Unassembled WGS sequence"/>
</dbReference>
<dbReference type="EMBL" id="JAAGNX010000003">
    <property type="protein sequence ID" value="NDV63128.1"/>
    <property type="molecule type" value="Genomic_DNA"/>
</dbReference>
<comment type="caution">
    <text evidence="12">The sequence shown here is derived from an EMBL/GenBank/DDBJ whole genome shotgun (WGS) entry which is preliminary data.</text>
</comment>
<evidence type="ECO:0000256" key="7">
    <source>
        <dbReference type="ARBA" id="ARBA00047464"/>
    </source>
</evidence>
<evidence type="ECO:0000256" key="1">
    <source>
        <dbReference type="ARBA" id="ARBA00005059"/>
    </source>
</evidence>
<feature type="active site" description="Nucleophile" evidence="9">
    <location>
        <position position="55"/>
    </location>
</feature>
<feature type="binding site" evidence="9">
    <location>
        <position position="124"/>
    </location>
    <ligand>
        <name>substrate</name>
    </ligand>
</feature>
<gene>
    <name evidence="9" type="primary">hemA</name>
    <name evidence="12" type="ORF">G0Q06_11745</name>
</gene>
<dbReference type="InterPro" id="IPR036343">
    <property type="entry name" value="GluRdtase_N_sf"/>
</dbReference>
<comment type="miscellaneous">
    <text evidence="9">During catalysis, the active site Cys acts as a nucleophile attacking the alpha-carbonyl group of tRNA-bound glutamate with the formation of a thioester intermediate between enzyme and glutamate, and the concomitant release of tRNA(Glu). The thioester intermediate is finally reduced by direct hydride transfer from NADPH, to form the product GSA.</text>
</comment>
<feature type="binding site" evidence="9">
    <location>
        <position position="113"/>
    </location>
    <ligand>
        <name>substrate</name>
    </ligand>
</feature>
<comment type="subunit">
    <text evidence="9">Homodimer.</text>
</comment>
<dbReference type="EC" id="1.2.1.70" evidence="3 9"/>
<organism evidence="12 13">
    <name type="scientific">Oceanipulchritudo coccoides</name>
    <dbReference type="NCBI Taxonomy" id="2706888"/>
    <lineage>
        <taxon>Bacteria</taxon>
        <taxon>Pseudomonadati</taxon>
        <taxon>Verrucomicrobiota</taxon>
        <taxon>Opitutia</taxon>
        <taxon>Puniceicoccales</taxon>
        <taxon>Oceanipulchritudinaceae</taxon>
        <taxon>Oceanipulchritudo</taxon>
    </lineage>
</organism>
<dbReference type="Pfam" id="PF05201">
    <property type="entry name" value="GlutR_N"/>
    <property type="match status" value="1"/>
</dbReference>
<dbReference type="InterPro" id="IPR036291">
    <property type="entry name" value="NAD(P)-bd_dom_sf"/>
</dbReference>
<evidence type="ECO:0000256" key="9">
    <source>
        <dbReference type="HAMAP-Rule" id="MF_00087"/>
    </source>
</evidence>
<feature type="domain" description="Quinate/shikimate 5-dehydrogenase/glutamyl-tRNA reductase" evidence="10">
    <location>
        <begin position="175"/>
        <end position="310"/>
    </location>
</feature>
<dbReference type="SUPFAM" id="SSF69742">
    <property type="entry name" value="Glutamyl tRNA-reductase catalytic, N-terminal domain"/>
    <property type="match status" value="1"/>
</dbReference>
<dbReference type="UniPathway" id="UPA00251">
    <property type="reaction ID" value="UER00316"/>
</dbReference>
<evidence type="ECO:0000256" key="4">
    <source>
        <dbReference type="ARBA" id="ARBA00022857"/>
    </source>
</evidence>
<dbReference type="PANTHER" id="PTHR43013:SF1">
    <property type="entry name" value="GLUTAMYL-TRNA REDUCTASE"/>
    <property type="match status" value="1"/>
</dbReference>
<dbReference type="Pfam" id="PF01488">
    <property type="entry name" value="Shikimate_DH"/>
    <property type="match status" value="1"/>
</dbReference>
<evidence type="ECO:0000259" key="10">
    <source>
        <dbReference type="Pfam" id="PF01488"/>
    </source>
</evidence>
<dbReference type="Gene3D" id="3.30.460.30">
    <property type="entry name" value="Glutamyl-tRNA reductase, N-terminal domain"/>
    <property type="match status" value="1"/>
</dbReference>
<dbReference type="InterPro" id="IPR018214">
    <property type="entry name" value="GluRdtase_CS"/>
</dbReference>
<dbReference type="AlphaFoldDB" id="A0A6B2M2F4"/>
<feature type="binding site" evidence="9">
    <location>
        <begin position="118"/>
        <end position="120"/>
    </location>
    <ligand>
        <name>substrate</name>
    </ligand>
</feature>
<feature type="site" description="Important for activity" evidence="9">
    <location>
        <position position="103"/>
    </location>
</feature>
<evidence type="ECO:0000313" key="13">
    <source>
        <dbReference type="Proteomes" id="UP000478417"/>
    </source>
</evidence>
<evidence type="ECO:0000313" key="12">
    <source>
        <dbReference type="EMBL" id="NDV63128.1"/>
    </source>
</evidence>
<keyword evidence="5 9" id="KW-0560">Oxidoreductase</keyword>
<dbReference type="FunFam" id="3.30.460.30:FF:000001">
    <property type="entry name" value="Glutamyl-tRNA reductase"/>
    <property type="match status" value="1"/>
</dbReference>
<dbReference type="PANTHER" id="PTHR43013">
    <property type="entry name" value="GLUTAMYL-TRNA REDUCTASE"/>
    <property type="match status" value="1"/>
</dbReference>
<proteinExistence type="inferred from homology"/>
<evidence type="ECO:0000256" key="8">
    <source>
        <dbReference type="ARBA" id="ARBA00068659"/>
    </source>
</evidence>
<accession>A0A6B2M2F4</accession>
<dbReference type="CDD" id="cd05213">
    <property type="entry name" value="NAD_bind_Glutamyl_tRNA_reduct"/>
    <property type="match status" value="1"/>
</dbReference>
<dbReference type="PROSITE" id="PS00747">
    <property type="entry name" value="GLUTR"/>
    <property type="match status" value="1"/>
</dbReference>
<feature type="domain" description="Glutamyl-tRNA reductase N-terminal" evidence="11">
    <location>
        <begin position="11"/>
        <end position="160"/>
    </location>
</feature>
<reference evidence="12 13" key="1">
    <citation type="submission" date="2020-02" db="EMBL/GenBank/DDBJ databases">
        <title>Albibacoteraceae fam. nov., the first described family within the subdivision 4 Verrucomicrobia.</title>
        <authorList>
            <person name="Xi F."/>
        </authorList>
    </citation>
    <scope>NUCLEOTIDE SEQUENCE [LARGE SCALE GENOMIC DNA]</scope>
    <source>
        <strain evidence="12 13">CK1056</strain>
    </source>
</reference>
<dbReference type="RefSeq" id="WP_163966208.1">
    <property type="nucleotide sequence ID" value="NZ_JAAGNX010000003.1"/>
</dbReference>
<dbReference type="NCBIfam" id="TIGR01035">
    <property type="entry name" value="hemA"/>
    <property type="match status" value="1"/>
</dbReference>
<evidence type="ECO:0000259" key="11">
    <source>
        <dbReference type="Pfam" id="PF05201"/>
    </source>
</evidence>
<evidence type="ECO:0000256" key="5">
    <source>
        <dbReference type="ARBA" id="ARBA00023002"/>
    </source>
</evidence>
<comment type="function">
    <text evidence="9">Catalyzes the NADPH-dependent reduction of glutamyl-tRNA(Glu) to glutamate 1-semialdehyde (GSA).</text>
</comment>
<protein>
    <recommendedName>
        <fullName evidence="8 9">Glutamyl-tRNA reductase</fullName>
        <shortName evidence="9">GluTR</shortName>
        <ecNumber evidence="3 9">1.2.1.70</ecNumber>
    </recommendedName>
</protein>
<feature type="binding site" evidence="9">
    <location>
        <begin position="54"/>
        <end position="57"/>
    </location>
    <ligand>
        <name>substrate</name>
    </ligand>
</feature>
<evidence type="ECO:0000256" key="6">
    <source>
        <dbReference type="ARBA" id="ARBA00023244"/>
    </source>
</evidence>
<keyword evidence="13" id="KW-1185">Reference proteome</keyword>
<comment type="domain">
    <text evidence="9">Possesses an unusual extended V-shaped dimeric structure with each monomer consisting of three distinct domains arranged along a curved 'spinal' alpha-helix. The N-terminal catalytic domain specifically recognizes the glutamate moiety of the substrate. The second domain is the NADPH-binding domain, and the third C-terminal domain is responsible for dimerization.</text>
</comment>
<sequence>MSTDSPRLFTIGCNHHRTPLEIRERMALTAEGVRCLQDRLKSNPAVKEAAILNTCNRIEIYAVYENGDWRQDVAKLLHGVENFPVEEFIKHSYSHENLEAVKHAYRVASGLDSQMVGETQILGQMKDTYAEAIESKTVGPVLHRFFQKCFQAAKWARTETKIGAGQVSLGNVAVELAVRIFGRLTVSRTLVIGSGEAGRDVAKAFRSRGVACMSIASRTHERAEALAKDVDGLLIPFSTWEESLPYVDIGIFATAAPHSLLNREMIEQHLGKRPRKPLFLIDLAVPRDIETEVAGIPNVYLYNLEDLANIANENLKSRQQEMANCVIELEKKAHYLWERLRLG</sequence>
<comment type="pathway">
    <text evidence="1 9">Porphyrin-containing compound metabolism; protoporphyrin-IX biosynthesis; 5-aminolevulinate from L-glutamyl-tRNA(Glu): step 1/2.</text>
</comment>
<evidence type="ECO:0000256" key="2">
    <source>
        <dbReference type="ARBA" id="ARBA00005916"/>
    </source>
</evidence>
<dbReference type="GO" id="GO:0050661">
    <property type="term" value="F:NADP binding"/>
    <property type="evidence" value="ECO:0007669"/>
    <property type="project" value="InterPro"/>
</dbReference>
<dbReference type="SUPFAM" id="SSF51735">
    <property type="entry name" value="NAD(P)-binding Rossmann-fold domains"/>
    <property type="match status" value="1"/>
</dbReference>
<dbReference type="GO" id="GO:0019353">
    <property type="term" value="P:protoporphyrinogen IX biosynthetic process from glutamate"/>
    <property type="evidence" value="ECO:0007669"/>
    <property type="project" value="TreeGrafter"/>
</dbReference>
<feature type="binding site" evidence="9">
    <location>
        <begin position="193"/>
        <end position="198"/>
    </location>
    <ligand>
        <name>NADP(+)</name>
        <dbReference type="ChEBI" id="CHEBI:58349"/>
    </ligand>
</feature>
<evidence type="ECO:0000256" key="3">
    <source>
        <dbReference type="ARBA" id="ARBA00012970"/>
    </source>
</evidence>
<keyword evidence="6 9" id="KW-0627">Porphyrin biosynthesis</keyword>
<dbReference type="HAMAP" id="MF_00087">
    <property type="entry name" value="Glu_tRNA_reductase"/>
    <property type="match status" value="1"/>
</dbReference>
<keyword evidence="4 9" id="KW-0521">NADP</keyword>
<dbReference type="GO" id="GO:0008883">
    <property type="term" value="F:glutamyl-tRNA reductase activity"/>
    <property type="evidence" value="ECO:0007669"/>
    <property type="project" value="UniProtKB-UniRule"/>
</dbReference>
<dbReference type="InterPro" id="IPR006151">
    <property type="entry name" value="Shikm_DH/Glu-tRNA_Rdtase"/>
</dbReference>